<dbReference type="GO" id="GO:0019208">
    <property type="term" value="F:phosphatase regulator activity"/>
    <property type="evidence" value="ECO:0007669"/>
    <property type="project" value="UniProtKB-UniRule"/>
</dbReference>
<dbReference type="GO" id="GO:0007165">
    <property type="term" value="P:signal transduction"/>
    <property type="evidence" value="ECO:0007669"/>
    <property type="project" value="InterPro"/>
</dbReference>
<evidence type="ECO:0000313" key="10">
    <source>
        <dbReference type="Proteomes" id="UP000472277"/>
    </source>
</evidence>
<feature type="repeat" description="ANK" evidence="6">
    <location>
        <begin position="126"/>
        <end position="158"/>
    </location>
</feature>
<feature type="repeat" description="ANK" evidence="6">
    <location>
        <begin position="252"/>
        <end position="284"/>
    </location>
</feature>
<feature type="compositionally biased region" description="Basic residues" evidence="7">
    <location>
        <begin position="488"/>
        <end position="498"/>
    </location>
</feature>
<feature type="region of interest" description="Disordered" evidence="7">
    <location>
        <begin position="344"/>
        <end position="608"/>
    </location>
</feature>
<dbReference type="Pfam" id="PF15898">
    <property type="entry name" value="PRKG1_interact"/>
    <property type="match status" value="1"/>
</dbReference>
<feature type="compositionally biased region" description="Basic and acidic residues" evidence="7">
    <location>
        <begin position="539"/>
        <end position="560"/>
    </location>
</feature>
<dbReference type="SMART" id="SM00248">
    <property type="entry name" value="ANK"/>
    <property type="match status" value="4"/>
</dbReference>
<feature type="domain" description="cGMP-dependent protein kinase interacting" evidence="8">
    <location>
        <begin position="610"/>
        <end position="706"/>
    </location>
</feature>
<keyword evidence="2 5" id="KW-0963">Cytoplasm</keyword>
<feature type="compositionally biased region" description="Basic and acidic residues" evidence="7">
    <location>
        <begin position="377"/>
        <end position="405"/>
    </location>
</feature>
<dbReference type="InterPro" id="IPR051226">
    <property type="entry name" value="PP1_Regulatory_Subunit"/>
</dbReference>
<keyword evidence="3" id="KW-0677">Repeat</keyword>
<feature type="compositionally biased region" description="Polar residues" evidence="7">
    <location>
        <begin position="410"/>
        <end position="424"/>
    </location>
</feature>
<dbReference type="InterPro" id="IPR031775">
    <property type="entry name" value="PRKG1_interact"/>
</dbReference>
<feature type="compositionally biased region" description="Basic and acidic residues" evidence="7">
    <location>
        <begin position="1"/>
        <end position="14"/>
    </location>
</feature>
<dbReference type="Gene3D" id="6.10.250.1820">
    <property type="match status" value="1"/>
</dbReference>
<sequence>MGDTAKDKRQEQLKRWSGSSTDREPAVPRRRWRGNVEDAGGSEALNNVVSKDHSQDVEGSGSTTGEAHIILLKRRRRVRFDTAAEFLAACASGDTDEAQEMLKDARETEGKNGDYQGEVVNCANADGITALHQACIDGSMEVMVFLLAQGANINQVDSEGWTPLHVAATCGNLEITDFLLQQGASLTAVNCDGDVPLDIAEDEATESLLHQYTVRQGVDVEAAKRVEEEQIMKDARAWLTEGPPSELRHPKTGATPLHVAAAKGYLEAIKLLCQCGLDVSEMDCDGWTPLHAASHWGQGDACRILAEQLCDMEACSNGGQTPFDVADETVVSLLEELSQKQANWRNEQSIMDRQNPAGSPAAKADNKRRRTSVCRMSSREKMNVQDQSKERRSKGLELSEEKESSPEGSTLSSPDTESATSTVSPAEKQTPEEKDVEERDQDRASRTARVQPTPQRKDPLADSPNNTNPDRRKFQAPVRDEESESQRKARSRLMRQSRRSTQGVTLTDLKEAEKSVAKPPDPAPSNILHVSPIVTITPAERDTDPVKEVGSEGETRLGVRDRRKGRRERRSTGVVQLGNEHLDAMDEAQQDENHRHSSPSEPQLGDSSPEYKMLYMSVLQENGLLRDKLQETALLLSQSKVELERLRQSQESNTERPALLELERFVSPLLNCLYSFFRVLVDLRADNQRLKDENAALIRVISKLSK</sequence>
<evidence type="ECO:0000256" key="1">
    <source>
        <dbReference type="ARBA" id="ARBA00004496"/>
    </source>
</evidence>
<evidence type="ECO:0000256" key="6">
    <source>
        <dbReference type="PROSITE-ProRule" id="PRU00023"/>
    </source>
</evidence>
<organism evidence="9 10">
    <name type="scientific">Salmo trutta</name>
    <name type="common">Brown trout</name>
    <dbReference type="NCBI Taxonomy" id="8032"/>
    <lineage>
        <taxon>Eukaryota</taxon>
        <taxon>Metazoa</taxon>
        <taxon>Chordata</taxon>
        <taxon>Craniata</taxon>
        <taxon>Vertebrata</taxon>
        <taxon>Euteleostomi</taxon>
        <taxon>Actinopterygii</taxon>
        <taxon>Neopterygii</taxon>
        <taxon>Teleostei</taxon>
        <taxon>Protacanthopterygii</taxon>
        <taxon>Salmoniformes</taxon>
        <taxon>Salmonidae</taxon>
        <taxon>Salmoninae</taxon>
        <taxon>Salmo</taxon>
    </lineage>
</organism>
<dbReference type="InterPro" id="IPR002110">
    <property type="entry name" value="Ankyrin_rpt"/>
</dbReference>
<evidence type="ECO:0000259" key="8">
    <source>
        <dbReference type="Pfam" id="PF15898"/>
    </source>
</evidence>
<dbReference type="SUPFAM" id="SSF48403">
    <property type="entry name" value="Ankyrin repeat"/>
    <property type="match status" value="1"/>
</dbReference>
<feature type="repeat" description="ANK" evidence="6">
    <location>
        <begin position="159"/>
        <end position="191"/>
    </location>
</feature>
<dbReference type="GeneTree" id="ENSGT00940000161425"/>
<dbReference type="InterPro" id="IPR036770">
    <property type="entry name" value="Ankyrin_rpt-contain_sf"/>
</dbReference>
<dbReference type="PIRSF" id="PIRSF038141">
    <property type="entry name" value="PP1_12ABC_vert"/>
    <property type="match status" value="1"/>
</dbReference>
<evidence type="ECO:0000256" key="4">
    <source>
        <dbReference type="ARBA" id="ARBA00023043"/>
    </source>
</evidence>
<evidence type="ECO:0000256" key="2">
    <source>
        <dbReference type="ARBA" id="ARBA00022490"/>
    </source>
</evidence>
<evidence type="ECO:0000256" key="5">
    <source>
        <dbReference type="PIRNR" id="PIRNR038141"/>
    </source>
</evidence>
<dbReference type="Gene3D" id="6.10.140.390">
    <property type="match status" value="1"/>
</dbReference>
<reference evidence="9" key="2">
    <citation type="submission" date="2025-09" db="UniProtKB">
        <authorList>
            <consortium name="Ensembl"/>
        </authorList>
    </citation>
    <scope>IDENTIFICATION</scope>
</reference>
<comment type="subunit">
    <text evidence="5">PP1 comprises a catalytic subunit, and one or several targeting or regulatory subunits.</text>
</comment>
<dbReference type="PANTHER" id="PTHR24179">
    <property type="entry name" value="PROTEIN PHOSPHATASE 1 REGULATORY SUBUNIT 12"/>
    <property type="match status" value="1"/>
</dbReference>
<dbReference type="PROSITE" id="PS50297">
    <property type="entry name" value="ANK_REP_REGION"/>
    <property type="match status" value="3"/>
</dbReference>
<keyword evidence="4 6" id="KW-0040">ANK repeat</keyword>
<comment type="subcellular location">
    <subcellularLocation>
        <location evidence="1 5">Cytoplasm</location>
    </subcellularLocation>
</comment>
<dbReference type="FunFam" id="1.25.40.20:FF:000004">
    <property type="entry name" value="Phosphatase 1 regulatory subunit 12A"/>
    <property type="match status" value="1"/>
</dbReference>
<dbReference type="PANTHER" id="PTHR24179:SF27">
    <property type="entry name" value="PROTEIN PHOSPHATASE 1 REGULATORY SUBUNIT 12C"/>
    <property type="match status" value="1"/>
</dbReference>
<dbReference type="AlphaFoldDB" id="A0A674DTE2"/>
<dbReference type="Gene3D" id="1.25.40.20">
    <property type="entry name" value="Ankyrin repeat-containing domain"/>
    <property type="match status" value="2"/>
</dbReference>
<dbReference type="Pfam" id="PF12796">
    <property type="entry name" value="Ank_2"/>
    <property type="match status" value="2"/>
</dbReference>
<protein>
    <recommendedName>
        <fullName evidence="5">Protein phosphatase 1 regulatory subunit</fullName>
    </recommendedName>
</protein>
<reference evidence="9" key="1">
    <citation type="submission" date="2025-08" db="UniProtKB">
        <authorList>
            <consortium name="Ensembl"/>
        </authorList>
    </citation>
    <scope>IDENTIFICATION</scope>
</reference>
<feature type="compositionally biased region" description="Basic and acidic residues" evidence="7">
    <location>
        <begin position="429"/>
        <end position="445"/>
    </location>
</feature>
<feature type="region of interest" description="Disordered" evidence="7">
    <location>
        <begin position="1"/>
        <end position="63"/>
    </location>
</feature>
<dbReference type="GO" id="GO:0019901">
    <property type="term" value="F:protein kinase binding"/>
    <property type="evidence" value="ECO:0007669"/>
    <property type="project" value="InterPro"/>
</dbReference>
<dbReference type="GO" id="GO:0004857">
    <property type="term" value="F:enzyme inhibitor activity"/>
    <property type="evidence" value="ECO:0007669"/>
    <property type="project" value="TreeGrafter"/>
</dbReference>
<dbReference type="Ensembl" id="ENSSTUT00000106303.1">
    <property type="protein sequence ID" value="ENSSTUP00000099038.1"/>
    <property type="gene ID" value="ENSSTUG00000044374.1"/>
</dbReference>
<accession>A0A674DTE2</accession>
<feature type="compositionally biased region" description="Basic and acidic residues" evidence="7">
    <location>
        <begin position="469"/>
        <end position="487"/>
    </location>
</feature>
<feature type="repeat" description="ANK" evidence="6">
    <location>
        <begin position="285"/>
        <end position="317"/>
    </location>
</feature>
<gene>
    <name evidence="9" type="primary">LOC115208658</name>
</gene>
<evidence type="ECO:0000313" key="9">
    <source>
        <dbReference type="Ensembl" id="ENSSTUP00000099038.1"/>
    </source>
</evidence>
<proteinExistence type="predicted"/>
<dbReference type="GO" id="GO:0005737">
    <property type="term" value="C:cytoplasm"/>
    <property type="evidence" value="ECO:0007669"/>
    <property type="project" value="UniProtKB-SubCell"/>
</dbReference>
<dbReference type="PROSITE" id="PS50088">
    <property type="entry name" value="ANK_REPEAT"/>
    <property type="match status" value="4"/>
</dbReference>
<keyword evidence="10" id="KW-1185">Reference proteome</keyword>
<name>A0A674DTE2_SALTR</name>
<dbReference type="PRINTS" id="PR01415">
    <property type="entry name" value="ANKYRIN"/>
</dbReference>
<dbReference type="InterPro" id="IPR017401">
    <property type="entry name" value="MYPT1/MYPT2/Mbs85"/>
</dbReference>
<dbReference type="Proteomes" id="UP000472277">
    <property type="component" value="Chromosome 14"/>
</dbReference>
<evidence type="ECO:0000256" key="7">
    <source>
        <dbReference type="SAM" id="MobiDB-lite"/>
    </source>
</evidence>
<evidence type="ECO:0000256" key="3">
    <source>
        <dbReference type="ARBA" id="ARBA00022737"/>
    </source>
</evidence>